<sequence length="67" mass="7988">MSHFFHGSIFPVNVKIKLLLQFFLFHINRIIYFIVFIKIAFLPRDDVNVDMWNCLASLRTILNSKCK</sequence>
<reference evidence="2" key="2">
    <citation type="journal article" date="2015" name="Data Brief">
        <title>Shoot transcriptome of the giant reed, Arundo donax.</title>
        <authorList>
            <person name="Barrero R.A."/>
            <person name="Guerrero F.D."/>
            <person name="Moolhuijzen P."/>
            <person name="Goolsby J.A."/>
            <person name="Tidwell J."/>
            <person name="Bellgard S.E."/>
            <person name="Bellgard M.I."/>
        </authorList>
    </citation>
    <scope>NUCLEOTIDE SEQUENCE</scope>
    <source>
        <tissue evidence="2">Shoot tissue taken approximately 20 cm above the soil surface</tissue>
    </source>
</reference>
<evidence type="ECO:0000313" key="2">
    <source>
        <dbReference type="EMBL" id="JAD80414.1"/>
    </source>
</evidence>
<name>A0A0A9CVN4_ARUDO</name>
<organism evidence="2">
    <name type="scientific">Arundo donax</name>
    <name type="common">Giant reed</name>
    <name type="synonym">Donax arundinaceus</name>
    <dbReference type="NCBI Taxonomy" id="35708"/>
    <lineage>
        <taxon>Eukaryota</taxon>
        <taxon>Viridiplantae</taxon>
        <taxon>Streptophyta</taxon>
        <taxon>Embryophyta</taxon>
        <taxon>Tracheophyta</taxon>
        <taxon>Spermatophyta</taxon>
        <taxon>Magnoliopsida</taxon>
        <taxon>Liliopsida</taxon>
        <taxon>Poales</taxon>
        <taxon>Poaceae</taxon>
        <taxon>PACMAD clade</taxon>
        <taxon>Arundinoideae</taxon>
        <taxon>Arundineae</taxon>
        <taxon>Arundo</taxon>
    </lineage>
</organism>
<reference evidence="2" key="1">
    <citation type="submission" date="2014-09" db="EMBL/GenBank/DDBJ databases">
        <authorList>
            <person name="Magalhaes I.L.F."/>
            <person name="Oliveira U."/>
            <person name="Santos F.R."/>
            <person name="Vidigal T.H.D.A."/>
            <person name="Brescovit A.D."/>
            <person name="Santos A.J."/>
        </authorList>
    </citation>
    <scope>NUCLEOTIDE SEQUENCE</scope>
    <source>
        <tissue evidence="2">Shoot tissue taken approximately 20 cm above the soil surface</tissue>
    </source>
</reference>
<keyword evidence="1" id="KW-0472">Membrane</keyword>
<proteinExistence type="predicted"/>
<keyword evidence="1" id="KW-0812">Transmembrane</keyword>
<dbReference type="AlphaFoldDB" id="A0A0A9CVN4"/>
<keyword evidence="1" id="KW-1133">Transmembrane helix</keyword>
<protein>
    <submittedName>
        <fullName evidence="2">Uncharacterized protein</fullName>
    </submittedName>
</protein>
<dbReference type="EMBL" id="GBRH01217481">
    <property type="protein sequence ID" value="JAD80414.1"/>
    <property type="molecule type" value="Transcribed_RNA"/>
</dbReference>
<evidence type="ECO:0000256" key="1">
    <source>
        <dbReference type="SAM" id="Phobius"/>
    </source>
</evidence>
<accession>A0A0A9CVN4</accession>
<feature type="transmembrane region" description="Helical" evidence="1">
    <location>
        <begin position="20"/>
        <end position="41"/>
    </location>
</feature>